<protein>
    <submittedName>
        <fullName evidence="1">Transposase</fullName>
    </submittedName>
</protein>
<proteinExistence type="predicted"/>
<dbReference type="EMBL" id="FSQX01000001">
    <property type="protein sequence ID" value="SIN71287.1"/>
    <property type="molecule type" value="Genomic_DNA"/>
</dbReference>
<gene>
    <name evidence="1" type="ORF">SAMN05878438_2755</name>
</gene>
<accession>A0A1N6CXT1</accession>
<dbReference type="AlphaFoldDB" id="A0A1N6CXT1"/>
<dbReference type="Proteomes" id="UP000185024">
    <property type="component" value="Unassembled WGS sequence"/>
</dbReference>
<organism evidence="1 2">
    <name type="scientific">Vreelandella aquamarina</name>
    <dbReference type="NCBI Taxonomy" id="77097"/>
    <lineage>
        <taxon>Bacteria</taxon>
        <taxon>Pseudomonadati</taxon>
        <taxon>Pseudomonadota</taxon>
        <taxon>Gammaproteobacteria</taxon>
        <taxon>Oceanospirillales</taxon>
        <taxon>Halomonadaceae</taxon>
        <taxon>Vreelandella</taxon>
    </lineage>
</organism>
<sequence length="457" mass="51514">MTTVTRILHATSLDLSRLLAMCRTMGFIRADLWRRYGALGTVGKSASAVRKEITQGGWHTDLPLDGTVRAESTKDVINDILTYKAAAKHKVRRAVAARTTDETERKHLYTLLKQDKWLEDTYLHRMMRKHFRHGKSQCSNQFVVRSDKHSERIIDGQLVITLHLSKKVGGSITLYTTTSGKNVSLEKKNLRVIVREGKVEIHYAYEKPPGRPHGDKVMGVDKGYTEAFTDSQGQHHGESFGQVLTAYSHQVSATGKARNRLHVLEKKHRAAGRIAKAERIRANNLGKKKQVARRQRTQQHLRTIAYQAAHTIMDEAALLASEDLTQPIAGKVQWRDYNRRMSHWAKGVLAQALDEVSQQRGTRHDIVNAAYTSQMDSITGRLEGERRGDKFYRANGDVIQADVNAARNVLARLDDPDITRYMPHGEVKRILLGRFSGATERQEARVVCQHGMSTGCG</sequence>
<evidence type="ECO:0000313" key="1">
    <source>
        <dbReference type="EMBL" id="SIN71287.1"/>
    </source>
</evidence>
<reference evidence="1 2" key="1">
    <citation type="submission" date="2016-11" db="EMBL/GenBank/DDBJ databases">
        <authorList>
            <person name="Jaros S."/>
            <person name="Januszkiewicz K."/>
            <person name="Wedrychowicz H."/>
        </authorList>
    </citation>
    <scope>NUCLEOTIDE SEQUENCE [LARGE SCALE GENOMIC DNA]</scope>
    <source>
        <strain evidence="1 2">ACAM 239</strain>
    </source>
</reference>
<dbReference type="GeneID" id="97278123"/>
<dbReference type="RefSeq" id="WP_139296642.1">
    <property type="nucleotide sequence ID" value="NZ_BJOI01000072.1"/>
</dbReference>
<evidence type="ECO:0000313" key="2">
    <source>
        <dbReference type="Proteomes" id="UP000185024"/>
    </source>
</evidence>
<name>A0A1N6CXT1_9GAMM</name>